<dbReference type="RefSeq" id="WP_045087690.1">
    <property type="nucleotide sequence ID" value="NZ_LN824141.1"/>
</dbReference>
<reference evidence="5" key="1">
    <citation type="submission" date="2014-11" db="EMBL/GenBank/DDBJ databases">
        <authorList>
            <person name="Wibberg D."/>
        </authorList>
    </citation>
    <scope>NUCLEOTIDE SEQUENCE [LARGE SCALE GENOMIC DNA]</scope>
    <source>
        <strain evidence="5">L3</strain>
    </source>
</reference>
<keyword evidence="5" id="KW-1185">Reference proteome</keyword>
<keyword evidence="2" id="KW-0560">Oxidoreductase</keyword>
<evidence type="ECO:0000313" key="5">
    <source>
        <dbReference type="Proteomes" id="UP000032809"/>
    </source>
</evidence>
<name>A0A0C7P1Q8_DEFTU</name>
<proteinExistence type="inferred from homology"/>
<gene>
    <name evidence="4" type="primary">nfnB1</name>
    <name evidence="4" type="ORF">DTL3_0886</name>
</gene>
<dbReference type="PANTHER" id="PTHR43673">
    <property type="entry name" value="NAD(P)H NITROREDUCTASE YDGI-RELATED"/>
    <property type="match status" value="1"/>
</dbReference>
<dbReference type="Proteomes" id="UP000032809">
    <property type="component" value="Chromosome I"/>
</dbReference>
<dbReference type="SUPFAM" id="SSF55469">
    <property type="entry name" value="FMN-dependent nitroreductase-like"/>
    <property type="match status" value="1"/>
</dbReference>
<dbReference type="EMBL" id="LN824141">
    <property type="protein sequence ID" value="CEP78190.1"/>
    <property type="molecule type" value="Genomic_DNA"/>
</dbReference>
<evidence type="ECO:0000313" key="4">
    <source>
        <dbReference type="EMBL" id="CEP78190.1"/>
    </source>
</evidence>
<dbReference type="HOGENOM" id="CLU_070764_8_0_0"/>
<dbReference type="CDD" id="cd02062">
    <property type="entry name" value="Nitro_FMN_reductase"/>
    <property type="match status" value="1"/>
</dbReference>
<dbReference type="InterPro" id="IPR000415">
    <property type="entry name" value="Nitroreductase-like"/>
</dbReference>
<dbReference type="OrthoDB" id="9812105at2"/>
<dbReference type="InterPro" id="IPR029479">
    <property type="entry name" value="Nitroreductase"/>
</dbReference>
<dbReference type="Gene3D" id="2.20.180.10">
    <property type="entry name" value="putative fmn-dependent nitroreductase like domains"/>
    <property type="match status" value="1"/>
</dbReference>
<dbReference type="KEGG" id="dtn:DTL3_0886"/>
<evidence type="ECO:0000256" key="1">
    <source>
        <dbReference type="ARBA" id="ARBA00007118"/>
    </source>
</evidence>
<organism evidence="4 5">
    <name type="scientific">Defluviitoga tunisiensis</name>
    <dbReference type="NCBI Taxonomy" id="1006576"/>
    <lineage>
        <taxon>Bacteria</taxon>
        <taxon>Thermotogati</taxon>
        <taxon>Thermotogota</taxon>
        <taxon>Thermotogae</taxon>
        <taxon>Petrotogales</taxon>
        <taxon>Petrotogaceae</taxon>
        <taxon>Defluviitoga</taxon>
    </lineage>
</organism>
<feature type="domain" description="Nitroreductase" evidence="3">
    <location>
        <begin position="7"/>
        <end position="151"/>
    </location>
</feature>
<protein>
    <submittedName>
        <fullName evidence="4">Nitroreductase</fullName>
    </submittedName>
</protein>
<sequence length="191" mass="21822">MDIREIIKQRRTIRRFKQDPVPQEILIDLVDCARLAPSASNMQPLEYVVVSKKEICDKIFENLSWAGYIAPKGTPKDDEKPTAYIVILVNKARSTKWIGHDIGAAFENILLAAWGLGIGSCVIGSANRKNIREILDIPFEYEIDTVIALGYKAHESFVEDNDETVRYYLDEEGNYHVPKRPLEKIIHFDAF</sequence>
<dbReference type="PANTHER" id="PTHR43673:SF10">
    <property type="entry name" value="NADH DEHYDROGENASE_NAD(P)H NITROREDUCTASE XCC3605-RELATED"/>
    <property type="match status" value="1"/>
</dbReference>
<dbReference type="GO" id="GO:0016491">
    <property type="term" value="F:oxidoreductase activity"/>
    <property type="evidence" value="ECO:0007669"/>
    <property type="project" value="UniProtKB-KW"/>
</dbReference>
<dbReference type="AlphaFoldDB" id="A0A0C7P1Q8"/>
<dbReference type="Pfam" id="PF00881">
    <property type="entry name" value="Nitroreductase"/>
    <property type="match status" value="1"/>
</dbReference>
<evidence type="ECO:0000259" key="3">
    <source>
        <dbReference type="Pfam" id="PF00881"/>
    </source>
</evidence>
<accession>A0A0C7P1Q8</accession>
<dbReference type="Gene3D" id="3.40.109.10">
    <property type="entry name" value="NADH Oxidase"/>
    <property type="match status" value="1"/>
</dbReference>
<dbReference type="STRING" id="1006576.DTL3_0886"/>
<comment type="similarity">
    <text evidence="1">Belongs to the nitroreductase family.</text>
</comment>
<evidence type="ECO:0000256" key="2">
    <source>
        <dbReference type="ARBA" id="ARBA00023002"/>
    </source>
</evidence>
<dbReference type="InterPro" id="IPR023312">
    <property type="entry name" value="Put_nitroreductase_C_bac"/>
</dbReference>